<organism evidence="1 2">
    <name type="scientific">Dermacentor silvarum</name>
    <name type="common">Tick</name>
    <dbReference type="NCBI Taxonomy" id="543639"/>
    <lineage>
        <taxon>Eukaryota</taxon>
        <taxon>Metazoa</taxon>
        <taxon>Ecdysozoa</taxon>
        <taxon>Arthropoda</taxon>
        <taxon>Chelicerata</taxon>
        <taxon>Arachnida</taxon>
        <taxon>Acari</taxon>
        <taxon>Parasitiformes</taxon>
        <taxon>Ixodida</taxon>
        <taxon>Ixodoidea</taxon>
        <taxon>Ixodidae</taxon>
        <taxon>Rhipicephalinae</taxon>
        <taxon>Dermacentor</taxon>
    </lineage>
</organism>
<reference evidence="1" key="1">
    <citation type="submission" date="2020-05" db="EMBL/GenBank/DDBJ databases">
        <title>Large-scale comparative analyses of tick genomes elucidate their genetic diversity and vector capacities.</title>
        <authorList>
            <person name="Jia N."/>
            <person name="Wang J."/>
            <person name="Shi W."/>
            <person name="Du L."/>
            <person name="Sun Y."/>
            <person name="Zhan W."/>
            <person name="Jiang J."/>
            <person name="Wang Q."/>
            <person name="Zhang B."/>
            <person name="Ji P."/>
            <person name="Sakyi L.B."/>
            <person name="Cui X."/>
            <person name="Yuan T."/>
            <person name="Jiang B."/>
            <person name="Yang W."/>
            <person name="Lam T.T.-Y."/>
            <person name="Chang Q."/>
            <person name="Ding S."/>
            <person name="Wang X."/>
            <person name="Zhu J."/>
            <person name="Ruan X."/>
            <person name="Zhao L."/>
            <person name="Wei J."/>
            <person name="Que T."/>
            <person name="Du C."/>
            <person name="Cheng J."/>
            <person name="Dai P."/>
            <person name="Han X."/>
            <person name="Huang E."/>
            <person name="Gao Y."/>
            <person name="Liu J."/>
            <person name="Shao H."/>
            <person name="Ye R."/>
            <person name="Li L."/>
            <person name="Wei W."/>
            <person name="Wang X."/>
            <person name="Wang C."/>
            <person name="Yang T."/>
            <person name="Huo Q."/>
            <person name="Li W."/>
            <person name="Guo W."/>
            <person name="Chen H."/>
            <person name="Zhou L."/>
            <person name="Ni X."/>
            <person name="Tian J."/>
            <person name="Zhou Y."/>
            <person name="Sheng Y."/>
            <person name="Liu T."/>
            <person name="Pan Y."/>
            <person name="Xia L."/>
            <person name="Li J."/>
            <person name="Zhao F."/>
            <person name="Cao W."/>
        </authorList>
    </citation>
    <scope>NUCLEOTIDE SEQUENCE</scope>
    <source>
        <strain evidence="1">Dsil-2018</strain>
    </source>
</reference>
<evidence type="ECO:0000313" key="2">
    <source>
        <dbReference type="Proteomes" id="UP000821865"/>
    </source>
</evidence>
<name>A0ACB8CDU1_DERSI</name>
<accession>A0ACB8CDU1</accession>
<dbReference type="Proteomes" id="UP000821865">
    <property type="component" value="Chromosome 7"/>
</dbReference>
<gene>
    <name evidence="1" type="ORF">HPB49_008061</name>
</gene>
<comment type="caution">
    <text evidence="1">The sequence shown here is derived from an EMBL/GenBank/DDBJ whole genome shotgun (WGS) entry which is preliminary data.</text>
</comment>
<protein>
    <submittedName>
        <fullName evidence="1">Uncharacterized protein</fullName>
    </submittedName>
</protein>
<proteinExistence type="predicted"/>
<keyword evidence="2" id="KW-1185">Reference proteome</keyword>
<evidence type="ECO:0000313" key="1">
    <source>
        <dbReference type="EMBL" id="KAH7940913.1"/>
    </source>
</evidence>
<dbReference type="EMBL" id="CM023476">
    <property type="protein sequence ID" value="KAH7940913.1"/>
    <property type="molecule type" value="Genomic_DNA"/>
</dbReference>
<sequence>MKATIKDGIVYSPHPKVDIPLCSVYTAMKEFITTSPDQLALVDEKLRLTRGEFFSRMRSYAAGFQAQGIRLGDRVCGLFIIGEPVPGFVSVSDFTELNEDDFKEVPIADPKQTTLAVFYSSGTTGDAKGMEISHYSLVANLYMTKVLVNYEPGDVLLAWYPITYASGFMFIPAAAYAGATCVIVHPGLTFDQFVYYVTKYNVTTVATVPVRLHYYLADMMRTGTKLPSVKKINMGGTVLTQTFANKVLEVFDGVRSLRNHYATSESCGLLCSPPSGEISSGNVGFPAPMVELKFIDMDTGEKVGPRQYGELYFRIPSVMKGYYKNPALVKEFMDEDGWCKSGDIMYYDEDGRVYFVDRVKDMIKCLDQQVSSMELECLLQSHPSVADAAVVGVAKTEYGDAPTAFVVLRDPTAASPEVAAKLKEHVACKTEKFKHLHGGLVFMDRLPRNTNGKVIKRQLKLLYDKSKVY</sequence>